<dbReference type="GO" id="GO:0006627">
    <property type="term" value="P:protein processing involved in protein targeting to mitochondrion"/>
    <property type="evidence" value="ECO:0007669"/>
    <property type="project" value="TreeGrafter"/>
</dbReference>
<dbReference type="PANTHER" id="PTHR12383">
    <property type="entry name" value="PROTEASE FAMILY S26 MITOCHONDRIAL INNER MEMBRANE PROTEASE-RELATED"/>
    <property type="match status" value="1"/>
</dbReference>
<evidence type="ECO:0000256" key="3">
    <source>
        <dbReference type="ARBA" id="ARBA00022792"/>
    </source>
</evidence>
<keyword evidence="9 12" id="KW-0645">Protease</keyword>
<feature type="domain" description="Peptidase S26" evidence="10">
    <location>
        <begin position="19"/>
        <end position="99"/>
    </location>
</feature>
<evidence type="ECO:0000256" key="8">
    <source>
        <dbReference type="PIRSR" id="PIRSR600223-1"/>
    </source>
</evidence>
<dbReference type="SUPFAM" id="SSF51306">
    <property type="entry name" value="LexA/Signal peptidase"/>
    <property type="match status" value="1"/>
</dbReference>
<dbReference type="Proteomes" id="UP000694867">
    <property type="component" value="Unplaced"/>
</dbReference>
<keyword evidence="3 9" id="KW-0999">Mitochondrion inner membrane</keyword>
<proteinExistence type="inferred from homology"/>
<evidence type="ECO:0000256" key="7">
    <source>
        <dbReference type="ARBA" id="ARBA00038445"/>
    </source>
</evidence>
<protein>
    <recommendedName>
        <fullName evidence="9">Mitochondrial inner membrane protease subunit</fullName>
        <ecNumber evidence="9">3.4.21.-</ecNumber>
    </recommendedName>
</protein>
<dbReference type="GO" id="GO:0006465">
    <property type="term" value="P:signal peptide processing"/>
    <property type="evidence" value="ECO:0007669"/>
    <property type="project" value="InterPro"/>
</dbReference>
<evidence type="ECO:0000256" key="4">
    <source>
        <dbReference type="ARBA" id="ARBA00022801"/>
    </source>
</evidence>
<organism evidence="11 12">
    <name type="scientific">Galendromus occidentalis</name>
    <name type="common">western predatory mite</name>
    <dbReference type="NCBI Taxonomy" id="34638"/>
    <lineage>
        <taxon>Eukaryota</taxon>
        <taxon>Metazoa</taxon>
        <taxon>Ecdysozoa</taxon>
        <taxon>Arthropoda</taxon>
        <taxon>Chelicerata</taxon>
        <taxon>Arachnida</taxon>
        <taxon>Acari</taxon>
        <taxon>Parasitiformes</taxon>
        <taxon>Mesostigmata</taxon>
        <taxon>Gamasina</taxon>
        <taxon>Phytoseioidea</taxon>
        <taxon>Phytoseiidae</taxon>
        <taxon>Typhlodrominae</taxon>
        <taxon>Galendromus</taxon>
    </lineage>
</organism>
<keyword evidence="6" id="KW-0472">Membrane</keyword>
<keyword evidence="11" id="KW-1185">Reference proteome</keyword>
<reference evidence="12" key="1">
    <citation type="submission" date="2025-08" db="UniProtKB">
        <authorList>
            <consortium name="RefSeq"/>
        </authorList>
    </citation>
    <scope>IDENTIFICATION</scope>
</reference>
<dbReference type="GO" id="GO:0004252">
    <property type="term" value="F:serine-type endopeptidase activity"/>
    <property type="evidence" value="ECO:0007669"/>
    <property type="project" value="InterPro"/>
</dbReference>
<dbReference type="InterPro" id="IPR019533">
    <property type="entry name" value="Peptidase_S26"/>
</dbReference>
<evidence type="ECO:0000313" key="12">
    <source>
        <dbReference type="RefSeq" id="XP_003747870.2"/>
    </source>
</evidence>
<dbReference type="InterPro" id="IPR052064">
    <property type="entry name" value="Mito_IMP1_subunit"/>
</dbReference>
<keyword evidence="4 9" id="KW-0378">Hydrolase</keyword>
<dbReference type="PANTHER" id="PTHR12383:SF16">
    <property type="entry name" value="MITOCHONDRIAL INNER MEMBRANE PROTEASE SUBUNIT 1"/>
    <property type="match status" value="1"/>
</dbReference>
<feature type="active site" evidence="8">
    <location>
        <position position="47"/>
    </location>
</feature>
<dbReference type="Gene3D" id="2.10.109.10">
    <property type="entry name" value="Umud Fragment, subunit A"/>
    <property type="match status" value="1"/>
</dbReference>
<sequence length="154" mass="17105">MVRAVLSLMERLGRAVTRTVVFGLQGVAIGYCIFEYGIQTSHCTGPSMEPTIHDGDIIVIEKISAIRNSFKRDDIVVCRSPSEPDSYLCKRLIGLPGDILTSPDIGSQEVPRGRVWLQGDNYNNSHDSKDFGPVPMGLLKGRAIFKLNTWEILR</sequence>
<evidence type="ECO:0000313" key="11">
    <source>
        <dbReference type="Proteomes" id="UP000694867"/>
    </source>
</evidence>
<feature type="active site" evidence="8">
    <location>
        <position position="90"/>
    </location>
</feature>
<dbReference type="RefSeq" id="XP_003747870.2">
    <property type="nucleotide sequence ID" value="XM_003747822.2"/>
</dbReference>
<gene>
    <name evidence="12" type="primary">LOC100903192</name>
</gene>
<feature type="domain" description="Peptidase S26" evidence="10">
    <location>
        <begin position="106"/>
        <end position="146"/>
    </location>
</feature>
<dbReference type="PRINTS" id="PR00727">
    <property type="entry name" value="LEADERPTASE"/>
</dbReference>
<evidence type="ECO:0000256" key="9">
    <source>
        <dbReference type="RuleBase" id="RU362041"/>
    </source>
</evidence>
<comment type="subunit">
    <text evidence="2">Heterodimer of 2 subunits, IMMPL1 and IMMPL2.</text>
</comment>
<dbReference type="GO" id="GO:0042720">
    <property type="term" value="C:mitochondrial inner membrane peptidase complex"/>
    <property type="evidence" value="ECO:0007669"/>
    <property type="project" value="TreeGrafter"/>
</dbReference>
<dbReference type="EC" id="3.4.21.-" evidence="9"/>
<evidence type="ECO:0000256" key="2">
    <source>
        <dbReference type="ARBA" id="ARBA00011805"/>
    </source>
</evidence>
<keyword evidence="5 9" id="KW-0496">Mitochondrion</keyword>
<name>A0AAJ6QYG8_9ACAR</name>
<dbReference type="CDD" id="cd06530">
    <property type="entry name" value="S26_SPase_I"/>
    <property type="match status" value="1"/>
</dbReference>
<dbReference type="AlphaFoldDB" id="A0AAJ6QYG8"/>
<dbReference type="Pfam" id="PF10502">
    <property type="entry name" value="Peptidase_S26"/>
    <property type="match status" value="2"/>
</dbReference>
<comment type="similarity">
    <text evidence="7">Belongs to the peptidase S26 family. IMP1 subfamily.</text>
</comment>
<dbReference type="KEGG" id="goe:100903192"/>
<dbReference type="NCBIfam" id="TIGR02227">
    <property type="entry name" value="sigpep_I_bact"/>
    <property type="match status" value="1"/>
</dbReference>
<evidence type="ECO:0000259" key="10">
    <source>
        <dbReference type="Pfam" id="PF10502"/>
    </source>
</evidence>
<evidence type="ECO:0000256" key="1">
    <source>
        <dbReference type="ARBA" id="ARBA00004273"/>
    </source>
</evidence>
<evidence type="ECO:0000256" key="5">
    <source>
        <dbReference type="ARBA" id="ARBA00023128"/>
    </source>
</evidence>
<dbReference type="GeneID" id="100903192"/>
<evidence type="ECO:0000256" key="6">
    <source>
        <dbReference type="ARBA" id="ARBA00023136"/>
    </source>
</evidence>
<comment type="subcellular location">
    <subcellularLocation>
        <location evidence="1 9">Mitochondrion inner membrane</location>
    </subcellularLocation>
</comment>
<dbReference type="InterPro" id="IPR036286">
    <property type="entry name" value="LexA/Signal_pep-like_sf"/>
</dbReference>
<accession>A0AAJ6QYG8</accession>
<dbReference type="InterPro" id="IPR000223">
    <property type="entry name" value="Pept_S26A_signal_pept_1"/>
</dbReference>